<organism evidence="1 2">
    <name type="scientific">Tahibacter soli</name>
    <dbReference type="NCBI Taxonomy" id="2983605"/>
    <lineage>
        <taxon>Bacteria</taxon>
        <taxon>Pseudomonadati</taxon>
        <taxon>Pseudomonadota</taxon>
        <taxon>Gammaproteobacteria</taxon>
        <taxon>Lysobacterales</taxon>
        <taxon>Rhodanobacteraceae</taxon>
        <taxon>Tahibacter</taxon>
    </lineage>
</organism>
<dbReference type="RefSeq" id="WP_263542052.1">
    <property type="nucleotide sequence ID" value="NZ_JAOVZO020000009.1"/>
</dbReference>
<dbReference type="AlphaFoldDB" id="A0A9X3YIZ0"/>
<reference evidence="1" key="1">
    <citation type="submission" date="2023-02" db="EMBL/GenBank/DDBJ databases">
        <title>Tahibacter soli sp. nov. isolated from soil.</title>
        <authorList>
            <person name="Baek J.H."/>
            <person name="Lee J.K."/>
            <person name="Choi D.G."/>
            <person name="Jeon C.O."/>
        </authorList>
    </citation>
    <scope>NUCLEOTIDE SEQUENCE</scope>
    <source>
        <strain evidence="1">BL</strain>
    </source>
</reference>
<protein>
    <recommendedName>
        <fullName evidence="3">Antitoxin</fullName>
    </recommendedName>
</protein>
<evidence type="ECO:0000313" key="2">
    <source>
        <dbReference type="Proteomes" id="UP001139971"/>
    </source>
</evidence>
<name>A0A9X3YIZ0_9GAMM</name>
<gene>
    <name evidence="1" type="ORF">OD750_007900</name>
</gene>
<keyword evidence="2" id="KW-1185">Reference proteome</keyword>
<evidence type="ECO:0008006" key="3">
    <source>
        <dbReference type="Google" id="ProtNLM"/>
    </source>
</evidence>
<proteinExistence type="predicted"/>
<accession>A0A9X3YIZ0</accession>
<dbReference type="Proteomes" id="UP001139971">
    <property type="component" value="Unassembled WGS sequence"/>
</dbReference>
<dbReference type="EMBL" id="JAOVZO020000009">
    <property type="protein sequence ID" value="MDC8012467.1"/>
    <property type="molecule type" value="Genomic_DNA"/>
</dbReference>
<evidence type="ECO:0000313" key="1">
    <source>
        <dbReference type="EMBL" id="MDC8012467.1"/>
    </source>
</evidence>
<comment type="caution">
    <text evidence="1">The sequence shown here is derived from an EMBL/GenBank/DDBJ whole genome shotgun (WGS) entry which is preliminary data.</text>
</comment>
<sequence length="91" mass="9934">MRTTLDLPDDVLRLAKIAAIERGSSLRQLVIDALRHELQPEPLARRVRITAPLIALAPDAPARTLAPDAIKQLDEAAQADAEQAKSDALHR</sequence>